<evidence type="ECO:0000313" key="2">
    <source>
        <dbReference type="Proteomes" id="UP000247569"/>
    </source>
</evidence>
<dbReference type="RefSeq" id="WP_040733679.1">
    <property type="nucleotide sequence ID" value="NZ_QJKF01000007.1"/>
</dbReference>
<name>A0A318KBP7_9NOCA</name>
<sequence>MRVNRETVDLGGYPDLVVIYLGMRVRKVRGILRLLGLGPKLYRAHQDRPDGLLSHEDVIWSLFPPHWGARQYWRDLESLERWTRSAPHRDWWQRFLRDSGGTGFWHEAYFLRGGIDAMYGDMDGATGLTRFAPVIASRGRMFSTRGRLSDEPSGLAPVIDEKTYYSGEFD</sequence>
<gene>
    <name evidence="1" type="ORF">DFR70_107327</name>
</gene>
<protein>
    <submittedName>
        <fullName evidence="1">Uncharacterized protein DUF4188</fullName>
    </submittedName>
</protein>
<dbReference type="Pfam" id="PF13826">
    <property type="entry name" value="Monooxy_af470-like"/>
    <property type="match status" value="1"/>
</dbReference>
<dbReference type="EMBL" id="QJKF01000007">
    <property type="protein sequence ID" value="PXX62459.1"/>
    <property type="molecule type" value="Genomic_DNA"/>
</dbReference>
<comment type="caution">
    <text evidence="1">The sequence shown here is derived from an EMBL/GenBank/DDBJ whole genome shotgun (WGS) entry which is preliminary data.</text>
</comment>
<evidence type="ECO:0000313" key="1">
    <source>
        <dbReference type="EMBL" id="PXX62459.1"/>
    </source>
</evidence>
<dbReference type="AlphaFoldDB" id="A0A318KBP7"/>
<proteinExistence type="predicted"/>
<reference evidence="1 2" key="1">
    <citation type="submission" date="2018-05" db="EMBL/GenBank/DDBJ databases">
        <title>Genomic Encyclopedia of Type Strains, Phase IV (KMG-IV): sequencing the most valuable type-strain genomes for metagenomic binning, comparative biology and taxonomic classification.</title>
        <authorList>
            <person name="Goeker M."/>
        </authorList>
    </citation>
    <scope>NUCLEOTIDE SEQUENCE [LARGE SCALE GENOMIC DNA]</scope>
    <source>
        <strain evidence="1 2">DSM 44704</strain>
    </source>
</reference>
<dbReference type="Proteomes" id="UP000247569">
    <property type="component" value="Unassembled WGS sequence"/>
</dbReference>
<accession>A0A318KBP7</accession>
<organism evidence="1 2">
    <name type="scientific">Nocardia tenerifensis</name>
    <dbReference type="NCBI Taxonomy" id="228006"/>
    <lineage>
        <taxon>Bacteria</taxon>
        <taxon>Bacillati</taxon>
        <taxon>Actinomycetota</taxon>
        <taxon>Actinomycetes</taxon>
        <taxon>Mycobacteriales</taxon>
        <taxon>Nocardiaceae</taxon>
        <taxon>Nocardia</taxon>
    </lineage>
</organism>
<dbReference type="OrthoDB" id="7566033at2"/>
<keyword evidence="2" id="KW-1185">Reference proteome</keyword>
<dbReference type="InterPro" id="IPR025444">
    <property type="entry name" value="Monooxy_af470"/>
</dbReference>